<evidence type="ECO:0000313" key="1">
    <source>
        <dbReference type="EMBL" id="KKN59929.1"/>
    </source>
</evidence>
<dbReference type="InterPro" id="IPR001451">
    <property type="entry name" value="Hexapep"/>
</dbReference>
<name>A0A0F9RYL7_9ZZZZ</name>
<protein>
    <recommendedName>
        <fullName evidence="2">PglD N-terminal domain-containing protein</fullName>
    </recommendedName>
</protein>
<reference evidence="1" key="1">
    <citation type="journal article" date="2015" name="Nature">
        <title>Complex archaea that bridge the gap between prokaryotes and eukaryotes.</title>
        <authorList>
            <person name="Spang A."/>
            <person name="Saw J.H."/>
            <person name="Jorgensen S.L."/>
            <person name="Zaremba-Niedzwiedzka K."/>
            <person name="Martijn J."/>
            <person name="Lind A.E."/>
            <person name="van Eijk R."/>
            <person name="Schleper C."/>
            <person name="Guy L."/>
            <person name="Ettema T.J."/>
        </authorList>
    </citation>
    <scope>NUCLEOTIDE SEQUENCE</scope>
</reference>
<dbReference type="PANTHER" id="PTHR43300">
    <property type="entry name" value="ACETYLTRANSFERASE"/>
    <property type="match status" value="1"/>
</dbReference>
<accession>A0A0F9RYL7</accession>
<proteinExistence type="predicted"/>
<dbReference type="InterPro" id="IPR050179">
    <property type="entry name" value="Trans_hexapeptide_repeat"/>
</dbReference>
<dbReference type="PANTHER" id="PTHR43300:SF7">
    <property type="entry name" value="UDP-N-ACETYLBACILLOSAMINE N-ACETYLTRANSFERASE"/>
    <property type="match status" value="1"/>
</dbReference>
<dbReference type="EMBL" id="LAZR01000710">
    <property type="protein sequence ID" value="KKN59929.1"/>
    <property type="molecule type" value="Genomic_DNA"/>
</dbReference>
<dbReference type="SUPFAM" id="SSF51161">
    <property type="entry name" value="Trimeric LpxA-like enzymes"/>
    <property type="match status" value="1"/>
</dbReference>
<sequence length="174" mass="18787">MLTDRQKFCLERRDNWKPSINIEIPEFVRLGKNCHIEKNVVFALHGLGAEFIDDQWMLIPHNGTIEIGDNVTILDSTIIMRATKEATKIGSGSILGVKSHIGHNVQIGKNCLIGSSALLGGSSKIGENTYIGVGALIKNKIIIGKKCTIGMGAIVTKNVPDGETWAGVPANKIN</sequence>
<dbReference type="AlphaFoldDB" id="A0A0F9RYL7"/>
<gene>
    <name evidence="1" type="ORF">LCGC14_0536790</name>
</gene>
<dbReference type="InterPro" id="IPR011004">
    <property type="entry name" value="Trimer_LpxA-like_sf"/>
</dbReference>
<comment type="caution">
    <text evidence="1">The sequence shown here is derived from an EMBL/GenBank/DDBJ whole genome shotgun (WGS) entry which is preliminary data.</text>
</comment>
<organism evidence="1">
    <name type="scientific">marine sediment metagenome</name>
    <dbReference type="NCBI Taxonomy" id="412755"/>
    <lineage>
        <taxon>unclassified sequences</taxon>
        <taxon>metagenomes</taxon>
        <taxon>ecological metagenomes</taxon>
    </lineage>
</organism>
<evidence type="ECO:0008006" key="2">
    <source>
        <dbReference type="Google" id="ProtNLM"/>
    </source>
</evidence>
<dbReference type="Pfam" id="PF00132">
    <property type="entry name" value="Hexapep"/>
    <property type="match status" value="2"/>
</dbReference>
<dbReference type="Gene3D" id="2.160.10.10">
    <property type="entry name" value="Hexapeptide repeat proteins"/>
    <property type="match status" value="1"/>
</dbReference>